<comment type="caution">
    <text evidence="2">The sequence shown here is derived from an EMBL/GenBank/DDBJ whole genome shotgun (WGS) entry which is preliminary data.</text>
</comment>
<reference evidence="2" key="1">
    <citation type="journal article" date="2022" name="bioRxiv">
        <title>Sequencing and chromosome-scale assembly of the giantPleurodeles waltlgenome.</title>
        <authorList>
            <person name="Brown T."/>
            <person name="Elewa A."/>
            <person name="Iarovenko S."/>
            <person name="Subramanian E."/>
            <person name="Araus A.J."/>
            <person name="Petzold A."/>
            <person name="Susuki M."/>
            <person name="Suzuki K.-i.T."/>
            <person name="Hayashi T."/>
            <person name="Toyoda A."/>
            <person name="Oliveira C."/>
            <person name="Osipova E."/>
            <person name="Leigh N.D."/>
            <person name="Simon A."/>
            <person name="Yun M.H."/>
        </authorList>
    </citation>
    <scope>NUCLEOTIDE SEQUENCE</scope>
    <source>
        <strain evidence="2">20211129_DDA</strain>
        <tissue evidence="2">Liver</tissue>
    </source>
</reference>
<protein>
    <submittedName>
        <fullName evidence="2">Uncharacterized protein</fullName>
    </submittedName>
</protein>
<gene>
    <name evidence="2" type="ORF">NDU88_006494</name>
</gene>
<sequence length="183" mass="19163">MAPTFSVRAEHRYRAVRQGEVGGDSVHRSQSRPPLDDPRSAGHRQAAAFSAPRLLQPQGKSGGAGEAGGRVRPAGASPRRCSRVQAGVRNSRPPALQADQSAAAAFGAAPGPRSMLQVPQPRRRQRLATAQCADPPRAVRCSRCALVGPGVALQDEFGEPWTERTLQASVLAAILAPPGESGP</sequence>
<dbReference type="EMBL" id="JANPWB010000003">
    <property type="protein sequence ID" value="KAJ1202697.1"/>
    <property type="molecule type" value="Genomic_DNA"/>
</dbReference>
<proteinExistence type="predicted"/>
<dbReference type="AlphaFoldDB" id="A0AAV7VR50"/>
<evidence type="ECO:0000313" key="2">
    <source>
        <dbReference type="EMBL" id="KAJ1202697.1"/>
    </source>
</evidence>
<evidence type="ECO:0000256" key="1">
    <source>
        <dbReference type="SAM" id="MobiDB-lite"/>
    </source>
</evidence>
<feature type="compositionally biased region" description="Low complexity" evidence="1">
    <location>
        <begin position="93"/>
        <end position="112"/>
    </location>
</feature>
<keyword evidence="3" id="KW-1185">Reference proteome</keyword>
<name>A0AAV7VR50_PLEWA</name>
<evidence type="ECO:0000313" key="3">
    <source>
        <dbReference type="Proteomes" id="UP001066276"/>
    </source>
</evidence>
<organism evidence="2 3">
    <name type="scientific">Pleurodeles waltl</name>
    <name type="common">Iberian ribbed newt</name>
    <dbReference type="NCBI Taxonomy" id="8319"/>
    <lineage>
        <taxon>Eukaryota</taxon>
        <taxon>Metazoa</taxon>
        <taxon>Chordata</taxon>
        <taxon>Craniata</taxon>
        <taxon>Vertebrata</taxon>
        <taxon>Euteleostomi</taxon>
        <taxon>Amphibia</taxon>
        <taxon>Batrachia</taxon>
        <taxon>Caudata</taxon>
        <taxon>Salamandroidea</taxon>
        <taxon>Salamandridae</taxon>
        <taxon>Pleurodelinae</taxon>
        <taxon>Pleurodeles</taxon>
    </lineage>
</organism>
<accession>A0AAV7VR50</accession>
<feature type="region of interest" description="Disordered" evidence="1">
    <location>
        <begin position="1"/>
        <end position="131"/>
    </location>
</feature>
<dbReference type="Proteomes" id="UP001066276">
    <property type="component" value="Chromosome 2_1"/>
</dbReference>